<keyword evidence="2" id="KW-0378">Hydrolase</keyword>
<keyword evidence="3" id="KW-0150">Chloroplast</keyword>
<keyword evidence="3" id="KW-0934">Plastid</keyword>
<evidence type="ECO:0000256" key="1">
    <source>
        <dbReference type="ARBA" id="ARBA00008023"/>
    </source>
</evidence>
<name>A6YIM7_PAUCH</name>
<geneLocation type="plastid" evidence="3"/>
<dbReference type="AlphaFoldDB" id="A6YIM7"/>
<organism evidence="3">
    <name type="scientific">Paulinella chromatophora</name>
    <dbReference type="NCBI Taxonomy" id="39717"/>
    <lineage>
        <taxon>Eukaryota</taxon>
        <taxon>Sar</taxon>
        <taxon>Rhizaria</taxon>
        <taxon>Cercozoa</taxon>
        <taxon>Imbricatea</taxon>
        <taxon>Silicofilosea</taxon>
        <taxon>Euglyphida</taxon>
        <taxon>Paulinellidae</taxon>
        <taxon>Paulinella</taxon>
    </lineage>
</organism>
<comment type="similarity">
    <text evidence="1">Belongs to the HAM1 NTPase family.</text>
</comment>
<dbReference type="CDD" id="cd00515">
    <property type="entry name" value="HAM1"/>
    <property type="match status" value="1"/>
</dbReference>
<dbReference type="GO" id="GO:0005829">
    <property type="term" value="C:cytosol"/>
    <property type="evidence" value="ECO:0007669"/>
    <property type="project" value="TreeGrafter"/>
</dbReference>
<protein>
    <submittedName>
        <fullName evidence="3 4">Ham1 protein-like</fullName>
    </submittedName>
</protein>
<dbReference type="EMBL" id="CP000815">
    <property type="protein sequence ID" value="ACB43315.1"/>
    <property type="molecule type" value="Genomic_DNA"/>
</dbReference>
<evidence type="ECO:0000313" key="4">
    <source>
        <dbReference type="EMBL" id="ACB43315.1"/>
    </source>
</evidence>
<dbReference type="Pfam" id="PF01725">
    <property type="entry name" value="Ham1p_like"/>
    <property type="match status" value="1"/>
</dbReference>
<reference evidence="4" key="3">
    <citation type="submission" date="2007-08" db="EMBL/GenBank/DDBJ databases">
        <authorList>
            <person name="Gloeckner G."/>
            <person name="Nowack E."/>
            <person name="Melkonian M."/>
        </authorList>
    </citation>
    <scope>NUCLEOTIDE SEQUENCE</scope>
</reference>
<dbReference type="PANTHER" id="PTHR11067:SF9">
    <property type="entry name" value="INOSINE TRIPHOSPHATE PYROPHOSPHATASE"/>
    <property type="match status" value="1"/>
</dbReference>
<evidence type="ECO:0000313" key="3">
    <source>
        <dbReference type="EMBL" id="ABS00399.1"/>
    </source>
</evidence>
<dbReference type="Gene3D" id="3.90.950.10">
    <property type="match status" value="1"/>
</dbReference>
<sequence length="198" mass="21946">MTKTINRLVIASKNLHKIEEITRMLASIKIHIHPQPQDLEIEETGCTYLENSRLKAITVAKFSGYWTLADDSGLEVDALGGAPGLYSGRYEDDDESKIARVLEELRGSPYRSASLNTFMSLASPKGEIVVETQGMCKGEILEARYGIGPGYDSIFWVKEANRTYAQMPLHLKQKLGSRGKAARAILSTLKHCLCLSNN</sequence>
<dbReference type="SUPFAM" id="SSF52972">
    <property type="entry name" value="ITPase-like"/>
    <property type="match status" value="1"/>
</dbReference>
<dbReference type="InterPro" id="IPR029001">
    <property type="entry name" value="ITPase-like_fam"/>
</dbReference>
<evidence type="ECO:0000256" key="2">
    <source>
        <dbReference type="ARBA" id="ARBA00022801"/>
    </source>
</evidence>
<dbReference type="GeneID" id="6481381"/>
<dbReference type="RefSeq" id="YP_002049525.1">
    <property type="nucleotide sequence ID" value="NC_011087.1"/>
</dbReference>
<reference evidence="3" key="2">
    <citation type="submission" date="2007-05" db="EMBL/GenBank/DDBJ databases">
        <authorList>
            <person name="Gloeckner G."/>
            <person name="Marin B."/>
            <person name="Nowack E.C.M."/>
            <person name="Melkonian M."/>
        </authorList>
    </citation>
    <scope>NUCLEOTIDE SEQUENCE</scope>
</reference>
<dbReference type="GO" id="GO:0047429">
    <property type="term" value="F:nucleoside triphosphate diphosphatase activity"/>
    <property type="evidence" value="ECO:0007669"/>
    <property type="project" value="InterPro"/>
</dbReference>
<proteinExistence type="inferred from homology"/>
<reference evidence="4" key="4">
    <citation type="journal article" date="2008" name="Curr. Biol.">
        <title>Chromatophore genome sequence of Paulinella sheds light on acquisition of photosynthesis by eukaryotes.</title>
        <authorList>
            <person name="Nowack E.C.M."/>
            <person name="Melkonian M."/>
            <person name="Gloeckner G."/>
        </authorList>
    </citation>
    <scope>NUCLEOTIDE SEQUENCE [LARGE SCALE GENOMIC DNA]</scope>
</reference>
<dbReference type="GO" id="GO:0009143">
    <property type="term" value="P:nucleoside triphosphate catabolic process"/>
    <property type="evidence" value="ECO:0007669"/>
    <property type="project" value="InterPro"/>
</dbReference>
<dbReference type="PANTHER" id="PTHR11067">
    <property type="entry name" value="INOSINE TRIPHOSPHATE PYROPHOSPHATASE/HAM1 PROTEIN"/>
    <property type="match status" value="1"/>
</dbReference>
<accession>A6YIM7</accession>
<dbReference type="EMBL" id="EF589049">
    <property type="protein sequence ID" value="ABS00399.1"/>
    <property type="molecule type" value="Genomic_DNA"/>
</dbReference>
<gene>
    <name evidence="4" type="ordered locus">PCC_0906</name>
</gene>
<dbReference type="InterPro" id="IPR002637">
    <property type="entry name" value="RdgB/HAM1"/>
</dbReference>
<reference evidence="3" key="1">
    <citation type="journal article" date="2007" name="BMC Evol. Biol.">
        <title>The ancestor of the Paulinella chromatophore obtained a carboxysomal operon by horizontal gene transfer from a Nitrococcus-like gamma-proteobacterium.</title>
        <authorList>
            <person name="Marin B."/>
            <person name="Nowack E.C.M."/>
            <person name="Glockner G."/>
            <person name="Melkonian M."/>
        </authorList>
    </citation>
    <scope>NUCLEOTIDE SEQUENCE</scope>
</reference>